<reference evidence="2 3" key="1">
    <citation type="submission" date="2014-06" db="EMBL/GenBank/DDBJ databases">
        <authorList>
            <person name="Swart Estienne"/>
        </authorList>
    </citation>
    <scope>NUCLEOTIDE SEQUENCE [LARGE SCALE GENOMIC DNA]</scope>
    <source>
        <strain evidence="2 3">130c</strain>
    </source>
</reference>
<gene>
    <name evidence="2" type="primary">Contig101.g126</name>
    <name evidence="2" type="ORF">STYLEM_3218</name>
</gene>
<feature type="coiled-coil region" evidence="1">
    <location>
        <begin position="80"/>
        <end position="114"/>
    </location>
</feature>
<dbReference type="EMBL" id="CCKQ01003117">
    <property type="protein sequence ID" value="CDW74224.1"/>
    <property type="molecule type" value="Genomic_DNA"/>
</dbReference>
<accession>A0A077ZWI0</accession>
<dbReference type="OrthoDB" id="6108356at2759"/>
<organism evidence="2 3">
    <name type="scientific">Stylonychia lemnae</name>
    <name type="common">Ciliate</name>
    <dbReference type="NCBI Taxonomy" id="5949"/>
    <lineage>
        <taxon>Eukaryota</taxon>
        <taxon>Sar</taxon>
        <taxon>Alveolata</taxon>
        <taxon>Ciliophora</taxon>
        <taxon>Intramacronucleata</taxon>
        <taxon>Spirotrichea</taxon>
        <taxon>Stichotrichia</taxon>
        <taxon>Sporadotrichida</taxon>
        <taxon>Oxytrichidae</taxon>
        <taxon>Stylonychinae</taxon>
        <taxon>Stylonychia</taxon>
    </lineage>
</organism>
<evidence type="ECO:0000313" key="3">
    <source>
        <dbReference type="Proteomes" id="UP000039865"/>
    </source>
</evidence>
<sequence>MIAEREQLFSADELQQEELFPRFIVVRKQINNQSIDASEWQGFIKDIKYTIKTTSAKSESEIIHNLNASLGKLEKLEAYFLEKDSNNQNANQKYEELDKKVEGLSTQVLSLQDDMKFIKNSLAKLLQNKSH</sequence>
<dbReference type="AlphaFoldDB" id="A0A077ZWI0"/>
<protein>
    <submittedName>
        <fullName evidence="2">Uncharacterized protein</fullName>
    </submittedName>
</protein>
<name>A0A077ZWI0_STYLE</name>
<keyword evidence="1" id="KW-0175">Coiled coil</keyword>
<proteinExistence type="predicted"/>
<keyword evidence="3" id="KW-1185">Reference proteome</keyword>
<dbReference type="Proteomes" id="UP000039865">
    <property type="component" value="Unassembled WGS sequence"/>
</dbReference>
<evidence type="ECO:0000256" key="1">
    <source>
        <dbReference type="SAM" id="Coils"/>
    </source>
</evidence>
<dbReference type="InParanoid" id="A0A077ZWI0"/>
<evidence type="ECO:0000313" key="2">
    <source>
        <dbReference type="EMBL" id="CDW74224.1"/>
    </source>
</evidence>